<comment type="similarity">
    <text evidence="1">Belongs to the MTFP1 family.</text>
</comment>
<organism evidence="4 5">
    <name type="scientific">Caenorhabditis tropicalis</name>
    <dbReference type="NCBI Taxonomy" id="1561998"/>
    <lineage>
        <taxon>Eukaryota</taxon>
        <taxon>Metazoa</taxon>
        <taxon>Ecdysozoa</taxon>
        <taxon>Nematoda</taxon>
        <taxon>Chromadorea</taxon>
        <taxon>Rhabditida</taxon>
        <taxon>Rhabditina</taxon>
        <taxon>Rhabditomorpha</taxon>
        <taxon>Rhabditoidea</taxon>
        <taxon>Rhabditidae</taxon>
        <taxon>Peloderinae</taxon>
        <taxon>Caenorhabditis</taxon>
    </lineage>
</organism>
<evidence type="ECO:0000256" key="1">
    <source>
        <dbReference type="ARBA" id="ARBA00009224"/>
    </source>
</evidence>
<keyword evidence="4" id="KW-1185">Reference proteome</keyword>
<dbReference type="PANTHER" id="PTHR11001">
    <property type="entry name" value="MITOCHONDRIAL FISSION PROCESS PROTEIN 1"/>
    <property type="match status" value="1"/>
</dbReference>
<evidence type="ECO:0000256" key="2">
    <source>
        <dbReference type="ARBA" id="ARBA00017835"/>
    </source>
</evidence>
<accession>A0A1I7TJB5</accession>
<evidence type="ECO:0000313" key="5">
    <source>
        <dbReference type="WBParaSite" id="Csp11.Scaffold626.g6491.t1"/>
    </source>
</evidence>
<evidence type="ECO:0000313" key="4">
    <source>
        <dbReference type="Proteomes" id="UP000095282"/>
    </source>
</evidence>
<evidence type="ECO:0000256" key="3">
    <source>
        <dbReference type="ARBA" id="ARBA00029631"/>
    </source>
</evidence>
<sequence>MSPVEISKDTDIFRDTPVRFLGYANEVGEAFRSLVKPVVVKFSYVVAFGYVAADSVDKGLKESKKSHASEAEKTKKVAIASVDTVLWQTFASVLIPGFTINRFCYFTNILLQKSTKLPTTLRKWTVTCLGLATIPFIVHPIDSFVEEAMNKTARKVYNQ</sequence>
<dbReference type="PANTHER" id="PTHR11001:SF2">
    <property type="entry name" value="MITOCHONDRIAL FISSION PROCESS PROTEIN 1"/>
    <property type="match status" value="1"/>
</dbReference>
<protein>
    <recommendedName>
        <fullName evidence="2">Mitochondrial fission process protein 1</fullName>
    </recommendedName>
    <alternativeName>
        <fullName evidence="3">Mitochondrial 18 kDa protein</fullName>
    </alternativeName>
</protein>
<dbReference type="Proteomes" id="UP000095282">
    <property type="component" value="Unplaced"/>
</dbReference>
<dbReference type="InterPro" id="IPR019560">
    <property type="entry name" value="Mitochondrial_18_kDa_protein"/>
</dbReference>
<dbReference type="AlphaFoldDB" id="A0A1I7TJB5"/>
<reference evidence="5" key="1">
    <citation type="submission" date="2016-11" db="UniProtKB">
        <authorList>
            <consortium name="WormBaseParasite"/>
        </authorList>
    </citation>
    <scope>IDENTIFICATION</scope>
</reference>
<dbReference type="WBParaSite" id="Csp11.Scaffold626.g6491.t1">
    <property type="protein sequence ID" value="Csp11.Scaffold626.g6491.t1"/>
    <property type="gene ID" value="Csp11.Scaffold626.g6491"/>
</dbReference>
<name>A0A1I7TJB5_9PELO</name>
<dbReference type="Pfam" id="PF10558">
    <property type="entry name" value="MTP18"/>
    <property type="match status" value="1"/>
</dbReference>
<proteinExistence type="inferred from homology"/>
<dbReference type="eggNOG" id="KOG3945">
    <property type="taxonomic scope" value="Eukaryota"/>
</dbReference>
<dbReference type="GO" id="GO:0000266">
    <property type="term" value="P:mitochondrial fission"/>
    <property type="evidence" value="ECO:0007669"/>
    <property type="project" value="TreeGrafter"/>
</dbReference>
<dbReference type="GO" id="GO:0005739">
    <property type="term" value="C:mitochondrion"/>
    <property type="evidence" value="ECO:0007669"/>
    <property type="project" value="TreeGrafter"/>
</dbReference>